<comment type="caution">
    <text evidence="1">The sequence shown here is derived from an EMBL/GenBank/DDBJ whole genome shotgun (WGS) entry which is preliminary data.</text>
</comment>
<dbReference type="EMBL" id="RRYP01000648">
    <property type="protein sequence ID" value="TNV87063.1"/>
    <property type="molecule type" value="Genomic_DNA"/>
</dbReference>
<evidence type="ECO:0000313" key="1">
    <source>
        <dbReference type="EMBL" id="TNV87063.1"/>
    </source>
</evidence>
<gene>
    <name evidence="1" type="ORF">FGO68_gene12552</name>
</gene>
<sequence length="166" mass="19409">MCGNQCTHFDLNYLWPGDQRIQVQGTSQIFFSHHWGHFNCRPRLPRSHRQLKSAQNSLKRENFLNNESDGHCLDHPYDSLWYLYLTSLFSIHHFPFLLLISRLFHQLLLYFCLDHGAYLNLELCSYQSSYPNRCDSYFLSVASFAPASLLQLICQFQGLCQVPSVA</sequence>
<dbReference type="AlphaFoldDB" id="A0A8J8TA97"/>
<name>A0A8J8TA97_HALGN</name>
<accession>A0A8J8TA97</accession>
<organism evidence="1 2">
    <name type="scientific">Halteria grandinella</name>
    <dbReference type="NCBI Taxonomy" id="5974"/>
    <lineage>
        <taxon>Eukaryota</taxon>
        <taxon>Sar</taxon>
        <taxon>Alveolata</taxon>
        <taxon>Ciliophora</taxon>
        <taxon>Intramacronucleata</taxon>
        <taxon>Spirotrichea</taxon>
        <taxon>Stichotrichia</taxon>
        <taxon>Sporadotrichida</taxon>
        <taxon>Halteriidae</taxon>
        <taxon>Halteria</taxon>
    </lineage>
</organism>
<reference evidence="1" key="1">
    <citation type="submission" date="2019-06" db="EMBL/GenBank/DDBJ databases">
        <authorList>
            <person name="Zheng W."/>
        </authorList>
    </citation>
    <scope>NUCLEOTIDE SEQUENCE</scope>
    <source>
        <strain evidence="1">QDHG01</strain>
    </source>
</reference>
<dbReference type="Proteomes" id="UP000785679">
    <property type="component" value="Unassembled WGS sequence"/>
</dbReference>
<evidence type="ECO:0000313" key="2">
    <source>
        <dbReference type="Proteomes" id="UP000785679"/>
    </source>
</evidence>
<keyword evidence="2" id="KW-1185">Reference proteome</keyword>
<proteinExistence type="predicted"/>
<protein>
    <submittedName>
        <fullName evidence="1">Uncharacterized protein</fullName>
    </submittedName>
</protein>